<keyword evidence="1" id="KW-0472">Membrane</keyword>
<feature type="transmembrane region" description="Helical" evidence="1">
    <location>
        <begin position="6"/>
        <end position="25"/>
    </location>
</feature>
<dbReference type="EMBL" id="LR796237">
    <property type="protein sequence ID" value="CAB4130189.1"/>
    <property type="molecule type" value="Genomic_DNA"/>
</dbReference>
<proteinExistence type="predicted"/>
<evidence type="ECO:0000256" key="1">
    <source>
        <dbReference type="SAM" id="Phobius"/>
    </source>
</evidence>
<protein>
    <submittedName>
        <fullName evidence="2">Uncharacterized protein</fullName>
    </submittedName>
</protein>
<keyword evidence="1" id="KW-0812">Transmembrane</keyword>
<accession>A0A6J5LEY3</accession>
<organism evidence="2">
    <name type="scientific">uncultured Caudovirales phage</name>
    <dbReference type="NCBI Taxonomy" id="2100421"/>
    <lineage>
        <taxon>Viruses</taxon>
        <taxon>Duplodnaviria</taxon>
        <taxon>Heunggongvirae</taxon>
        <taxon>Uroviricota</taxon>
        <taxon>Caudoviricetes</taxon>
        <taxon>Peduoviridae</taxon>
        <taxon>Maltschvirus</taxon>
        <taxon>Maltschvirus maltsch</taxon>
    </lineage>
</organism>
<reference evidence="2" key="1">
    <citation type="submission" date="2020-04" db="EMBL/GenBank/DDBJ databases">
        <authorList>
            <person name="Chiriac C."/>
            <person name="Salcher M."/>
            <person name="Ghai R."/>
            <person name="Kavagutti S V."/>
        </authorList>
    </citation>
    <scope>NUCLEOTIDE SEQUENCE</scope>
</reference>
<sequence length="29" mass="3170">MKAVEIIQSAAIAAVLAIPFVVYFYNMVP</sequence>
<gene>
    <name evidence="2" type="ORF">UFOVP116_314</name>
</gene>
<name>A0A6J5LEY3_9CAUD</name>
<evidence type="ECO:0000313" key="2">
    <source>
        <dbReference type="EMBL" id="CAB4130189.1"/>
    </source>
</evidence>
<keyword evidence="1" id="KW-1133">Transmembrane helix</keyword>